<dbReference type="Pfam" id="PF02342">
    <property type="entry name" value="TerD"/>
    <property type="match status" value="1"/>
</dbReference>
<gene>
    <name evidence="5" type="ORF">C0Q92_22165</name>
</gene>
<keyword evidence="2" id="KW-0378">Hydrolase</keyword>
<dbReference type="GO" id="GO:0004527">
    <property type="term" value="F:exonuclease activity"/>
    <property type="evidence" value="ECO:0007669"/>
    <property type="project" value="UniProtKB-KW"/>
</dbReference>
<dbReference type="GeneID" id="97270060"/>
<dbReference type="Gene3D" id="3.30.420.10">
    <property type="entry name" value="Ribonuclease H-like superfamily/Ribonuclease H"/>
    <property type="match status" value="1"/>
</dbReference>
<dbReference type="Gene3D" id="3.40.50.10190">
    <property type="entry name" value="BRCT domain"/>
    <property type="match status" value="1"/>
</dbReference>
<dbReference type="PANTHER" id="PTHR32097:SF4">
    <property type="entry name" value="GENERAL STRESS PROTEIN 16U"/>
    <property type="match status" value="1"/>
</dbReference>
<evidence type="ECO:0000256" key="2">
    <source>
        <dbReference type="ARBA" id="ARBA00022839"/>
    </source>
</evidence>
<dbReference type="NCBIfam" id="TIGR00573">
    <property type="entry name" value="dnaq"/>
    <property type="match status" value="1"/>
</dbReference>
<dbReference type="CDD" id="cd06127">
    <property type="entry name" value="DEDDh"/>
    <property type="match status" value="1"/>
</dbReference>
<dbReference type="InterPro" id="IPR001357">
    <property type="entry name" value="BRCT_dom"/>
</dbReference>
<dbReference type="SUPFAM" id="SSF53098">
    <property type="entry name" value="Ribonuclease H-like"/>
    <property type="match status" value="1"/>
</dbReference>
<dbReference type="SMART" id="SM00292">
    <property type="entry name" value="BRCT"/>
    <property type="match status" value="2"/>
</dbReference>
<dbReference type="CDD" id="cd06974">
    <property type="entry name" value="TerD_like"/>
    <property type="match status" value="1"/>
</dbReference>
<dbReference type="SMART" id="SM00479">
    <property type="entry name" value="EXOIII"/>
    <property type="match status" value="1"/>
</dbReference>
<evidence type="ECO:0000256" key="3">
    <source>
        <dbReference type="SAM" id="MobiDB-lite"/>
    </source>
</evidence>
<dbReference type="GO" id="GO:0003677">
    <property type="term" value="F:DNA binding"/>
    <property type="evidence" value="ECO:0007669"/>
    <property type="project" value="InterPro"/>
</dbReference>
<feature type="region of interest" description="Disordered" evidence="3">
    <location>
        <begin position="186"/>
        <end position="212"/>
    </location>
</feature>
<dbReference type="GO" id="GO:0003887">
    <property type="term" value="F:DNA-directed DNA polymerase activity"/>
    <property type="evidence" value="ECO:0007669"/>
    <property type="project" value="InterPro"/>
</dbReference>
<dbReference type="AlphaFoldDB" id="A0A8G1ZTG3"/>
<dbReference type="EMBL" id="PKLL01000025">
    <property type="protein sequence ID" value="RZE18803.1"/>
    <property type="molecule type" value="Genomic_DNA"/>
</dbReference>
<feature type="domain" description="BRCT" evidence="4">
    <location>
        <begin position="319"/>
        <end position="392"/>
    </location>
</feature>
<dbReference type="InterPro" id="IPR036420">
    <property type="entry name" value="BRCT_dom_sf"/>
</dbReference>
<proteinExistence type="inferred from homology"/>
<comment type="similarity">
    <text evidence="1">Belongs to the CAPAB/TerDEXZ family.</text>
</comment>
<dbReference type="InterPro" id="IPR036397">
    <property type="entry name" value="RNaseH_sf"/>
</dbReference>
<evidence type="ECO:0000256" key="1">
    <source>
        <dbReference type="ARBA" id="ARBA00008775"/>
    </source>
</evidence>
<sequence length="601" mass="62547">MGDYAHDWALVDVETSGLVPRRDRVLSVAVVTVGPDGGRTGEFSTLLNPGCDPGPVDVHGLTTERLLGAPTFDLVAEELAAMLQGRVLVAHNAQFDYDFLAHEFARARRWLPVARRLCTLALSRQVDPPTEDLKLGTLAAHYGVPQRRAHDALDDTRVLAGVLRASLREAERLALPLPLVTCPPRAESQFTPKPPKAPCAYRNPGRLTPGGPLRQGMKIAVSGETALARAELTGRGVAAGLNMMTSVSRHTSALVTNEPASASTKVRRAGVEGVPVIDEDTFLKLLGDVRPGTSHLATSVTSSASRPPVPAPRRPERVAAGEPLAGQRVLVLGGPHAEAAAARTRVVERGGSAAVNLSRGVTAVVVLAGGERDRRMRRVVELGIPVRDAQWLGGSTDTGVTPGRTAAPPAGEPATSVGSRAPLVLPRGGVVDLPAPPSGTPAPTCHVTAAYEQPVHGEVDVVAFVLDEDGQVAFDEDFVFYGAPENPAGTVRLLTGGPAEQTVAVDLASLPPSTHKVVVAAAVDGEPAFGDVGAVQVTLAPGGSAAAPSARATLDAATSERTLLLAELYRRGPVWRFRAVGQGYDHGLAALARGYGVDVAG</sequence>
<dbReference type="SUPFAM" id="SSF52113">
    <property type="entry name" value="BRCT domain"/>
    <property type="match status" value="1"/>
</dbReference>
<dbReference type="PANTHER" id="PTHR32097">
    <property type="entry name" value="CAMP-BINDING PROTEIN 1-RELATED"/>
    <property type="match status" value="1"/>
</dbReference>
<comment type="caution">
    <text evidence="5">The sequence shown here is derived from an EMBL/GenBank/DDBJ whole genome shotgun (WGS) entry which is preliminary data.</text>
</comment>
<dbReference type="GO" id="GO:0006260">
    <property type="term" value="P:DNA replication"/>
    <property type="evidence" value="ECO:0007669"/>
    <property type="project" value="InterPro"/>
</dbReference>
<evidence type="ECO:0000313" key="6">
    <source>
        <dbReference type="Proteomes" id="UP000292693"/>
    </source>
</evidence>
<dbReference type="Proteomes" id="UP000292693">
    <property type="component" value="Unassembled WGS sequence"/>
</dbReference>
<dbReference type="FunFam" id="3.30.420.10:FF:000045">
    <property type="entry name" value="3'-5' exonuclease DinG"/>
    <property type="match status" value="1"/>
</dbReference>
<dbReference type="Gene3D" id="2.60.60.30">
    <property type="entry name" value="sav2460 like domains"/>
    <property type="match status" value="1"/>
</dbReference>
<name>A0A8G1ZTG3_9ACTN</name>
<feature type="region of interest" description="Disordered" evidence="3">
    <location>
        <begin position="393"/>
        <end position="419"/>
    </location>
</feature>
<dbReference type="PROSITE" id="PS50172">
    <property type="entry name" value="BRCT"/>
    <property type="match status" value="1"/>
</dbReference>
<feature type="compositionally biased region" description="Low complexity" evidence="3">
    <location>
        <begin position="297"/>
        <end position="306"/>
    </location>
</feature>
<protein>
    <submittedName>
        <fullName evidence="5">DNA polymerase III</fullName>
    </submittedName>
</protein>
<dbReference type="RefSeq" id="WP_037638320.1">
    <property type="nucleotide sequence ID" value="NZ_CP108647.1"/>
</dbReference>
<keyword evidence="2" id="KW-0540">Nuclease</keyword>
<feature type="region of interest" description="Disordered" evidence="3">
    <location>
        <begin position="295"/>
        <end position="316"/>
    </location>
</feature>
<organism evidence="5 6">
    <name type="scientific">Streptomyces albidoflavus</name>
    <dbReference type="NCBI Taxonomy" id="1886"/>
    <lineage>
        <taxon>Bacteria</taxon>
        <taxon>Bacillati</taxon>
        <taxon>Actinomycetota</taxon>
        <taxon>Actinomycetes</taxon>
        <taxon>Kitasatosporales</taxon>
        <taxon>Streptomycetaceae</taxon>
        <taxon>Streptomyces</taxon>
        <taxon>Streptomyces albidoflavus group</taxon>
    </lineage>
</organism>
<dbReference type="InterPro" id="IPR006054">
    <property type="entry name" value="DnaQ"/>
</dbReference>
<keyword evidence="2" id="KW-0269">Exonuclease</keyword>
<accession>A0A8G1ZTG3</accession>
<dbReference type="Pfam" id="PF00929">
    <property type="entry name" value="RNase_T"/>
    <property type="match status" value="1"/>
</dbReference>
<dbReference type="InterPro" id="IPR012337">
    <property type="entry name" value="RNaseH-like_sf"/>
</dbReference>
<dbReference type="InterPro" id="IPR013520">
    <property type="entry name" value="Ribonucl_H"/>
</dbReference>
<evidence type="ECO:0000313" key="5">
    <source>
        <dbReference type="EMBL" id="RZE18803.1"/>
    </source>
</evidence>
<dbReference type="InterPro" id="IPR003325">
    <property type="entry name" value="TerD"/>
</dbReference>
<reference evidence="5 6" key="1">
    <citation type="submission" date="2017-12" db="EMBL/GenBank/DDBJ databases">
        <title>Population genomics insights into the ecological differentiation and adaptive evolution in streptomycetes.</title>
        <authorList>
            <person name="Li Y."/>
            <person name="Huang Y."/>
        </authorList>
    </citation>
    <scope>NUCLEOTIDE SEQUENCE [LARGE SCALE GENOMIC DNA]</scope>
    <source>
        <strain evidence="5 6">NBRC 100770</strain>
    </source>
</reference>
<dbReference type="InterPro" id="IPR051324">
    <property type="entry name" value="Stress/Tellurium_Resist"/>
</dbReference>
<evidence type="ECO:0000259" key="4">
    <source>
        <dbReference type="PROSITE" id="PS50172"/>
    </source>
</evidence>